<dbReference type="InterPro" id="IPR003856">
    <property type="entry name" value="LPS_length_determ_N"/>
</dbReference>
<dbReference type="RefSeq" id="WP_035845161.1">
    <property type="nucleotide sequence ID" value="NZ_BNAB01000008.1"/>
</dbReference>
<dbReference type="EMBL" id="FNOB01000009">
    <property type="protein sequence ID" value="SDX02852.1"/>
    <property type="molecule type" value="Genomic_DNA"/>
</dbReference>
<feature type="transmembrane region" description="Helical" evidence="10">
    <location>
        <begin position="479"/>
        <end position="499"/>
    </location>
</feature>
<dbReference type="InterPro" id="IPR032807">
    <property type="entry name" value="GNVR"/>
</dbReference>
<dbReference type="PANTHER" id="PTHR32309">
    <property type="entry name" value="TYROSINE-PROTEIN KINASE"/>
    <property type="match status" value="1"/>
</dbReference>
<evidence type="ECO:0000256" key="5">
    <source>
        <dbReference type="ARBA" id="ARBA00022840"/>
    </source>
</evidence>
<dbReference type="Pfam" id="PF01656">
    <property type="entry name" value="CbiA"/>
    <property type="match status" value="1"/>
</dbReference>
<dbReference type="InterPro" id="IPR050445">
    <property type="entry name" value="Bact_polysacc_biosynth/exp"/>
</dbReference>
<feature type="domain" description="Tyrosine-protein kinase G-rich" evidence="13">
    <location>
        <begin position="427"/>
        <end position="498"/>
    </location>
</feature>
<feature type="transmembrane region" description="Helical" evidence="10">
    <location>
        <begin position="58"/>
        <end position="77"/>
    </location>
</feature>
<protein>
    <submittedName>
        <fullName evidence="14">Capsular exopolysaccharide family</fullName>
    </submittedName>
</protein>
<feature type="coiled-coil region" evidence="8">
    <location>
        <begin position="394"/>
        <end position="445"/>
    </location>
</feature>
<gene>
    <name evidence="14" type="ORF">SAMN05444006_10929</name>
</gene>
<reference evidence="14 15" key="1">
    <citation type="submission" date="2016-10" db="EMBL/GenBank/DDBJ databases">
        <authorList>
            <person name="Varghese N."/>
            <person name="Submissions S."/>
        </authorList>
    </citation>
    <scope>NUCLEOTIDE SEQUENCE [LARGE SCALE GENOMIC DNA]</scope>
    <source>
        <strain evidence="14 15">DSM 24802</strain>
    </source>
</reference>
<dbReference type="Pfam" id="PF13807">
    <property type="entry name" value="GNVR"/>
    <property type="match status" value="1"/>
</dbReference>
<evidence type="ECO:0000313" key="15">
    <source>
        <dbReference type="Proteomes" id="UP000199541"/>
    </source>
</evidence>
<dbReference type="InterPro" id="IPR005702">
    <property type="entry name" value="Wzc-like_C"/>
</dbReference>
<evidence type="ECO:0000259" key="11">
    <source>
        <dbReference type="Pfam" id="PF01656"/>
    </source>
</evidence>
<evidence type="ECO:0000256" key="3">
    <source>
        <dbReference type="ARBA" id="ARBA00022692"/>
    </source>
</evidence>
<comment type="caution">
    <text evidence="14">The sequence shown here is derived from an EMBL/GenBank/DDBJ whole genome shotgun (WGS) entry which is preliminary data.</text>
</comment>
<dbReference type="InterPro" id="IPR002586">
    <property type="entry name" value="CobQ/CobB/MinD/ParA_Nub-bd_dom"/>
</dbReference>
<sequence>MNSRVLPFESGALDGRLGGGGGRGRDPHRRGGGRGRPQEPDRVDVRELFRMLWRRRRVVLGGIFGGVVLALAVSHLMTPTYTGLAKVLIESRPSQVSEGAPNRGMQPPLNDQVVNSEVAVLQSNVLIGQAIEAIGVKRLAPMDPALKKPSLLARGIDAVKGVLGLRAGSTASKPLPGAPQLTPAQKQLQRLIWAVSKDLRVTREGQSYVIDVKVSNPDPVLAALLANGLADQYIASQVTGRQDSAAKATRFLTGRVAELQKQVEAAEAKVEQYRAQNLLVDGGTLEAARQQLGQLNNQLVIARGDQIAAQARYDRIQQVIKKGDLAEVSSIVSSPALDTLSAKLMGLQRQDAIWAQHYGPQHPERVRLAAEIKGVQHDLNEEVQKLITQRKNDADIAEIRARTLEQSINKMETRVVALSRSTIGLRQLERQATAARAAYQQLLSRLTDTQTQEQMQRPDAKVIARADIASRPSSPRTKLLAVLGGVTGLIFGIGLVFFLELTASTFRGLGELERETDLPVLAAVPRGPWKSPLGAWRELAQDPYGLYAERIRHLRTALLMRDGKEGARSVMMASSTPAEGKTTTVLALARMAALAGKKVVVVDCDLRRSMLYRLFGWRAEKDFASFINNECGLAEAIHHDKDLGFDVLAASRGRPDVADELAVDWLLPMFETLKRKYDLVLVDAPALLAVSDALVIGQAVDSCLYLVRWGHTPRQAVAKGLSDCEEAGLVVAGTVLTLVDPQLSPDVYAGGYAYSD</sequence>
<evidence type="ECO:0000256" key="1">
    <source>
        <dbReference type="ARBA" id="ARBA00004651"/>
    </source>
</evidence>
<organism evidence="14 15">
    <name type="scientific">Allgaiera indica</name>
    <dbReference type="NCBI Taxonomy" id="765699"/>
    <lineage>
        <taxon>Bacteria</taxon>
        <taxon>Pseudomonadati</taxon>
        <taxon>Pseudomonadota</taxon>
        <taxon>Alphaproteobacteria</taxon>
        <taxon>Rhodobacterales</taxon>
        <taxon>Paracoccaceae</taxon>
        <taxon>Allgaiera</taxon>
    </lineage>
</organism>
<evidence type="ECO:0000256" key="10">
    <source>
        <dbReference type="SAM" id="Phobius"/>
    </source>
</evidence>
<feature type="coiled-coil region" evidence="8">
    <location>
        <begin position="249"/>
        <end position="305"/>
    </location>
</feature>
<evidence type="ECO:0000256" key="6">
    <source>
        <dbReference type="ARBA" id="ARBA00022989"/>
    </source>
</evidence>
<keyword evidence="8" id="KW-0175">Coiled coil</keyword>
<evidence type="ECO:0000256" key="7">
    <source>
        <dbReference type="ARBA" id="ARBA00023136"/>
    </source>
</evidence>
<evidence type="ECO:0000256" key="8">
    <source>
        <dbReference type="SAM" id="Coils"/>
    </source>
</evidence>
<proteinExistence type="predicted"/>
<keyword evidence="2" id="KW-1003">Cell membrane</keyword>
<feature type="domain" description="Polysaccharide chain length determinant N-terminal" evidence="12">
    <location>
        <begin position="42"/>
        <end position="132"/>
    </location>
</feature>
<dbReference type="InterPro" id="IPR027417">
    <property type="entry name" value="P-loop_NTPase"/>
</dbReference>
<evidence type="ECO:0000256" key="4">
    <source>
        <dbReference type="ARBA" id="ARBA00022741"/>
    </source>
</evidence>
<evidence type="ECO:0000259" key="12">
    <source>
        <dbReference type="Pfam" id="PF02706"/>
    </source>
</evidence>
<dbReference type="PANTHER" id="PTHR32309:SF13">
    <property type="entry name" value="FERRIC ENTEROBACTIN TRANSPORT PROTEIN FEPE"/>
    <property type="match status" value="1"/>
</dbReference>
<evidence type="ECO:0000256" key="2">
    <source>
        <dbReference type="ARBA" id="ARBA00022475"/>
    </source>
</evidence>
<accession>A0A1H2YC95</accession>
<keyword evidence="3 10" id="KW-0812">Transmembrane</keyword>
<keyword evidence="4" id="KW-0547">Nucleotide-binding</keyword>
<evidence type="ECO:0000313" key="14">
    <source>
        <dbReference type="EMBL" id="SDX02852.1"/>
    </source>
</evidence>
<evidence type="ECO:0000256" key="9">
    <source>
        <dbReference type="SAM" id="MobiDB-lite"/>
    </source>
</evidence>
<name>A0A1H2YC95_9RHOB</name>
<dbReference type="Gene3D" id="3.40.50.300">
    <property type="entry name" value="P-loop containing nucleotide triphosphate hydrolases"/>
    <property type="match status" value="1"/>
</dbReference>
<evidence type="ECO:0000259" key="13">
    <source>
        <dbReference type="Pfam" id="PF13807"/>
    </source>
</evidence>
<dbReference type="Pfam" id="PF02706">
    <property type="entry name" value="Wzz"/>
    <property type="match status" value="1"/>
</dbReference>
<dbReference type="Proteomes" id="UP000199541">
    <property type="component" value="Unassembled WGS sequence"/>
</dbReference>
<dbReference type="SUPFAM" id="SSF52540">
    <property type="entry name" value="P-loop containing nucleoside triphosphate hydrolases"/>
    <property type="match status" value="1"/>
</dbReference>
<keyword evidence="5" id="KW-0067">ATP-binding</keyword>
<keyword evidence="6 10" id="KW-1133">Transmembrane helix</keyword>
<comment type="subcellular location">
    <subcellularLocation>
        <location evidence="1">Cell membrane</location>
        <topology evidence="1">Multi-pass membrane protein</topology>
    </subcellularLocation>
</comment>
<dbReference type="CDD" id="cd05387">
    <property type="entry name" value="BY-kinase"/>
    <property type="match status" value="1"/>
</dbReference>
<feature type="domain" description="CobQ/CobB/MinD/ParA nucleotide binding" evidence="11">
    <location>
        <begin position="573"/>
        <end position="683"/>
    </location>
</feature>
<feature type="region of interest" description="Disordered" evidence="9">
    <location>
        <begin position="1"/>
        <end position="41"/>
    </location>
</feature>
<keyword evidence="15" id="KW-1185">Reference proteome</keyword>
<keyword evidence="7 10" id="KW-0472">Membrane</keyword>